<gene>
    <name evidence="1" type="ORF">CLUMA_CG020252</name>
</gene>
<proteinExistence type="predicted"/>
<accession>A0A1J1J8P1</accession>
<organism evidence="1 2">
    <name type="scientific">Clunio marinus</name>
    <dbReference type="NCBI Taxonomy" id="568069"/>
    <lineage>
        <taxon>Eukaryota</taxon>
        <taxon>Metazoa</taxon>
        <taxon>Ecdysozoa</taxon>
        <taxon>Arthropoda</taxon>
        <taxon>Hexapoda</taxon>
        <taxon>Insecta</taxon>
        <taxon>Pterygota</taxon>
        <taxon>Neoptera</taxon>
        <taxon>Endopterygota</taxon>
        <taxon>Diptera</taxon>
        <taxon>Nematocera</taxon>
        <taxon>Chironomoidea</taxon>
        <taxon>Chironomidae</taxon>
        <taxon>Clunio</taxon>
    </lineage>
</organism>
<reference evidence="1 2" key="1">
    <citation type="submission" date="2015-04" db="EMBL/GenBank/DDBJ databases">
        <authorList>
            <person name="Syromyatnikov M.Y."/>
            <person name="Popov V.N."/>
        </authorList>
    </citation>
    <scope>NUCLEOTIDE SEQUENCE [LARGE SCALE GENOMIC DNA]</scope>
</reference>
<dbReference type="Proteomes" id="UP000183832">
    <property type="component" value="Unassembled WGS sequence"/>
</dbReference>
<sequence length="60" mass="6660">MSHSQHSNNFLVQKTKTITDLVCSDTSHLPYFTYEHSVGTRIVAFPSKDHGQGNNGLSII</sequence>
<evidence type="ECO:0000313" key="2">
    <source>
        <dbReference type="Proteomes" id="UP000183832"/>
    </source>
</evidence>
<name>A0A1J1J8P1_9DIPT</name>
<protein>
    <submittedName>
        <fullName evidence="1">CLUMA_CG020252, isoform A</fullName>
    </submittedName>
</protein>
<evidence type="ECO:0000313" key="1">
    <source>
        <dbReference type="EMBL" id="CRL07273.1"/>
    </source>
</evidence>
<keyword evidence="2" id="KW-1185">Reference proteome</keyword>
<dbReference type="AlphaFoldDB" id="A0A1J1J8P1"/>
<dbReference type="EMBL" id="CVRI01000070">
    <property type="protein sequence ID" value="CRL07273.1"/>
    <property type="molecule type" value="Genomic_DNA"/>
</dbReference>